<dbReference type="AlphaFoldDB" id="A0AAU8RGX8"/>
<evidence type="ECO:0000313" key="1">
    <source>
        <dbReference type="EMBL" id="AIZ42383.1"/>
    </source>
</evidence>
<protein>
    <recommendedName>
        <fullName evidence="3">RiboL-PSP-HEPN domain-containing protein</fullName>
    </recommendedName>
</protein>
<name>A0AAU8RGX8_9FLAO</name>
<evidence type="ECO:0008006" key="3">
    <source>
        <dbReference type="Google" id="ProtNLM"/>
    </source>
</evidence>
<dbReference type="KEGG" id="cbat:M666_12815"/>
<accession>A0AAU8RGX8</accession>
<dbReference type="GeneID" id="78061621"/>
<sequence length="230" mass="26908">MNVKEQIKKTQEEFSQSLWEIDDFIFGTTLSYAFFQDKYKEFLETHKPDDEGMTLFTKLNSKIPSHTAEINVLAIINAVARTEAYLNDILECLFIWNRKSLISDKTITYKEAIEFENIDELVKSIRQKEILEFSHSSFKDKLKFLNKKFNLTFPEIDEIHSEIIELFTTRNIILHNNGIINQTYIQQNKGTKLKFGSKRKVDEKYTRKGIGNLRMVGYSISSNAIKKISK</sequence>
<evidence type="ECO:0000313" key="2">
    <source>
        <dbReference type="Proteomes" id="UP000030786"/>
    </source>
</evidence>
<reference evidence="1 2" key="1">
    <citation type="journal article" date="2014" name="Environ. Microbiol.">
        <title>Contrasting genomic patterns and infection strategies of two co-existing Bacteroidetes podovirus genera.</title>
        <authorList>
            <person name="Holmfeldt K."/>
            <person name="Howard-Varona C."/>
            <person name="Solonenko N."/>
            <person name="Sullivan M.B."/>
        </authorList>
    </citation>
    <scope>NUCLEOTIDE SEQUENCE [LARGE SCALE GENOMIC DNA]</scope>
    <source>
        <strain evidence="1 2">18</strain>
    </source>
</reference>
<dbReference type="RefSeq" id="WP_029446179.1">
    <property type="nucleotide sequence ID" value="NZ_CP009976.1"/>
</dbReference>
<organism evidence="1 2">
    <name type="scientific">Cellulophaga baltica 18</name>
    <dbReference type="NCBI Taxonomy" id="1348584"/>
    <lineage>
        <taxon>Bacteria</taxon>
        <taxon>Pseudomonadati</taxon>
        <taxon>Bacteroidota</taxon>
        <taxon>Flavobacteriia</taxon>
        <taxon>Flavobacteriales</taxon>
        <taxon>Flavobacteriaceae</taxon>
        <taxon>Cellulophaga</taxon>
    </lineage>
</organism>
<dbReference type="EMBL" id="CP009976">
    <property type="protein sequence ID" value="AIZ42383.1"/>
    <property type="molecule type" value="Genomic_DNA"/>
</dbReference>
<dbReference type="Proteomes" id="UP000030786">
    <property type="component" value="Chromosome"/>
</dbReference>
<gene>
    <name evidence="1" type="ORF">M666_12815</name>
</gene>
<proteinExistence type="predicted"/>